<name>A0A0F9GEV0_9ZZZZ</name>
<feature type="compositionally biased region" description="Low complexity" evidence="1">
    <location>
        <begin position="30"/>
        <end position="47"/>
    </location>
</feature>
<feature type="non-terminal residue" evidence="2">
    <location>
        <position position="1"/>
    </location>
</feature>
<sequence>TPFHLALGTKYSPTPFKPELLEMMRKSEQQEAQAAQAAQQQQEQNNQLQQAVTSLQVAQGIESIADAEEKRSEIPLNRAKTLTEINKNLASPLLDLIRERVKLEISREKVQNVQRTNA</sequence>
<proteinExistence type="predicted"/>
<dbReference type="AlphaFoldDB" id="A0A0F9GEV0"/>
<protein>
    <submittedName>
        <fullName evidence="2">Uncharacterized protein</fullName>
    </submittedName>
</protein>
<accession>A0A0F9GEV0</accession>
<dbReference type="EMBL" id="LAZR01020387">
    <property type="protein sequence ID" value="KKL89076.1"/>
    <property type="molecule type" value="Genomic_DNA"/>
</dbReference>
<evidence type="ECO:0000313" key="2">
    <source>
        <dbReference type="EMBL" id="KKL89076.1"/>
    </source>
</evidence>
<gene>
    <name evidence="2" type="ORF">LCGC14_1918250</name>
</gene>
<feature type="region of interest" description="Disordered" evidence="1">
    <location>
        <begin position="26"/>
        <end position="47"/>
    </location>
</feature>
<evidence type="ECO:0000256" key="1">
    <source>
        <dbReference type="SAM" id="MobiDB-lite"/>
    </source>
</evidence>
<comment type="caution">
    <text evidence="2">The sequence shown here is derived from an EMBL/GenBank/DDBJ whole genome shotgun (WGS) entry which is preliminary data.</text>
</comment>
<reference evidence="2" key="1">
    <citation type="journal article" date="2015" name="Nature">
        <title>Complex archaea that bridge the gap between prokaryotes and eukaryotes.</title>
        <authorList>
            <person name="Spang A."/>
            <person name="Saw J.H."/>
            <person name="Jorgensen S.L."/>
            <person name="Zaremba-Niedzwiedzka K."/>
            <person name="Martijn J."/>
            <person name="Lind A.E."/>
            <person name="van Eijk R."/>
            <person name="Schleper C."/>
            <person name="Guy L."/>
            <person name="Ettema T.J."/>
        </authorList>
    </citation>
    <scope>NUCLEOTIDE SEQUENCE</scope>
</reference>
<organism evidence="2">
    <name type="scientific">marine sediment metagenome</name>
    <dbReference type="NCBI Taxonomy" id="412755"/>
    <lineage>
        <taxon>unclassified sequences</taxon>
        <taxon>metagenomes</taxon>
        <taxon>ecological metagenomes</taxon>
    </lineage>
</organism>